<dbReference type="EMBL" id="JAEMHK010000009">
    <property type="protein sequence ID" value="MBJ6801094.1"/>
    <property type="molecule type" value="Genomic_DNA"/>
</dbReference>
<feature type="domain" description="Doubled CXXCH motif" evidence="2">
    <location>
        <begin position="139"/>
        <end position="178"/>
    </location>
</feature>
<feature type="domain" description="Doubled CXXCH motif" evidence="2">
    <location>
        <begin position="297"/>
        <end position="346"/>
    </location>
</feature>
<dbReference type="SUPFAM" id="SSF48695">
    <property type="entry name" value="Multiheme cytochromes"/>
    <property type="match status" value="1"/>
</dbReference>
<dbReference type="InterPro" id="IPR036280">
    <property type="entry name" value="Multihaem_cyt_sf"/>
</dbReference>
<dbReference type="Proteomes" id="UP000641025">
    <property type="component" value="Unassembled WGS sequence"/>
</dbReference>
<proteinExistence type="predicted"/>
<feature type="domain" description="Doubled CXXCH motif" evidence="2">
    <location>
        <begin position="237"/>
        <end position="275"/>
    </location>
</feature>
<dbReference type="Gene3D" id="1.10.1130.10">
    <property type="entry name" value="Flavocytochrome C3, Chain A"/>
    <property type="match status" value="1"/>
</dbReference>
<evidence type="ECO:0000259" key="2">
    <source>
        <dbReference type="Pfam" id="PF09699"/>
    </source>
</evidence>
<feature type="signal peptide" evidence="1">
    <location>
        <begin position="1"/>
        <end position="21"/>
    </location>
</feature>
<dbReference type="Pfam" id="PF09699">
    <property type="entry name" value="Paired_CXXCH_1"/>
    <property type="match status" value="6"/>
</dbReference>
<feature type="chain" id="PRO_5045873754" evidence="1">
    <location>
        <begin position="22"/>
        <end position="447"/>
    </location>
</feature>
<name>A0ABS0YT30_9BACT</name>
<accession>A0ABS0YT30</accession>
<organism evidence="3 4">
    <name type="scientific">Geomonas propionica</name>
    <dbReference type="NCBI Taxonomy" id="2798582"/>
    <lineage>
        <taxon>Bacteria</taxon>
        <taxon>Pseudomonadati</taxon>
        <taxon>Thermodesulfobacteriota</taxon>
        <taxon>Desulfuromonadia</taxon>
        <taxon>Geobacterales</taxon>
        <taxon>Geobacteraceae</taxon>
        <taxon>Geomonas</taxon>
    </lineage>
</organism>
<gene>
    <name evidence="3" type="ORF">JFN90_13250</name>
</gene>
<dbReference type="InterPro" id="IPR010177">
    <property type="entry name" value="Paired_CXXCH_1"/>
</dbReference>
<dbReference type="NCBIfam" id="TIGR01905">
    <property type="entry name" value="paired_CXXCH_1"/>
    <property type="match status" value="5"/>
</dbReference>
<protein>
    <submittedName>
        <fullName evidence="3">Cytochrome C</fullName>
    </submittedName>
</protein>
<keyword evidence="4" id="KW-1185">Reference proteome</keyword>
<feature type="domain" description="Doubled CXXCH motif" evidence="2">
    <location>
        <begin position="188"/>
        <end position="226"/>
    </location>
</feature>
<feature type="domain" description="Doubled CXXCH motif" evidence="2">
    <location>
        <begin position="41"/>
        <end position="84"/>
    </location>
</feature>
<dbReference type="RefSeq" id="WP_199395590.1">
    <property type="nucleotide sequence ID" value="NZ_JAEMHK010000009.1"/>
</dbReference>
<evidence type="ECO:0000313" key="4">
    <source>
        <dbReference type="Proteomes" id="UP000641025"/>
    </source>
</evidence>
<reference evidence="3 4" key="1">
    <citation type="submission" date="2020-12" db="EMBL/GenBank/DDBJ databases">
        <title>Geomonas sp. Red259, isolated from paddy soil.</title>
        <authorList>
            <person name="Xu Z."/>
            <person name="Zhang Z."/>
            <person name="Masuda Y."/>
            <person name="Itoh H."/>
            <person name="Senoo K."/>
        </authorList>
    </citation>
    <scope>NUCLEOTIDE SEQUENCE [LARGE SCALE GENOMIC DNA]</scope>
    <source>
        <strain evidence="3 4">Red259</strain>
    </source>
</reference>
<feature type="domain" description="Doubled CXXCH motif" evidence="2">
    <location>
        <begin position="91"/>
        <end position="130"/>
    </location>
</feature>
<comment type="caution">
    <text evidence="3">The sequence shown here is derived from an EMBL/GenBank/DDBJ whole genome shotgun (WGS) entry which is preliminary data.</text>
</comment>
<evidence type="ECO:0000313" key="3">
    <source>
        <dbReference type="EMBL" id="MBJ6801094.1"/>
    </source>
</evidence>
<evidence type="ECO:0000256" key="1">
    <source>
        <dbReference type="SAM" id="SignalP"/>
    </source>
</evidence>
<keyword evidence="1" id="KW-0732">Signal</keyword>
<sequence>MKTYLLLLTLLLACAAGNAAAAENCLSGGCHAKIASFKHPHQPAQGNCLSCHREKTPGHPQQKGKSFELVAKGSALCATCHDALGKKKVVHAPVKEGECTSCHNPHGGNGRHLTQADENQKELCFGCHDAAPFKKPHVHGPVAEGACTACHDPHESAGKALLKGDLKELCLKCHEDFAKGMKQAARVHGPVKNTPCTSCHDPHSSVHPSLLKEKMPDLCLRCHKEIGKKMSSAKLVHQPLTDAKGCGNCHSTHFSAAKGLMAGDQKAICLGCHGGKPLGNLPLRDIAKELAGKKTLHGPLKEGKCDGCHNPHASDYRRLLLGNYPVSFYAPYREGAYDLCLKCHNKNLLRYPDTTVNTKFRNGARNLHYLHVTDRIKGRSCLACHETHAGGDDKLMNPQGTRFGQWQIKTRLKLTATGGSCAPGCHLPLAYDRERAVDNAKAQGVGR</sequence>
<dbReference type="Gene3D" id="3.90.10.10">
    <property type="entry name" value="Cytochrome C3"/>
    <property type="match status" value="2"/>
</dbReference>
<dbReference type="PANTHER" id="PTHR39425:SF1">
    <property type="entry name" value="CYTOCHROME C7-LIKE DOMAIN-CONTAINING PROTEIN"/>
    <property type="match status" value="1"/>
</dbReference>
<dbReference type="PANTHER" id="PTHR39425">
    <property type="entry name" value="LIPOPROTEIN CYTOCHROME C"/>
    <property type="match status" value="1"/>
</dbReference>